<dbReference type="InterPro" id="IPR011738">
    <property type="entry name" value="Phage_CHP"/>
</dbReference>
<accession>A0A6P2D2Y8</accession>
<evidence type="ECO:0000313" key="1">
    <source>
        <dbReference type="EMBL" id="VTR95237.1"/>
    </source>
</evidence>
<dbReference type="Gene3D" id="1.10.3230.30">
    <property type="entry name" value="Phage gp6-like head-tail connector protein"/>
    <property type="match status" value="1"/>
</dbReference>
<dbReference type="Proteomes" id="UP000464178">
    <property type="component" value="Chromosome"/>
</dbReference>
<dbReference type="EMBL" id="LR593886">
    <property type="protein sequence ID" value="VTR95237.1"/>
    <property type="molecule type" value="Genomic_DNA"/>
</dbReference>
<gene>
    <name evidence="1" type="ORF">SOIL9_24770</name>
</gene>
<name>A0A6P2D2Y8_9BACT</name>
<dbReference type="AlphaFoldDB" id="A0A6P2D2Y8"/>
<proteinExistence type="predicted"/>
<keyword evidence="2" id="KW-1185">Reference proteome</keyword>
<reference evidence="1 2" key="1">
    <citation type="submission" date="2019-05" db="EMBL/GenBank/DDBJ databases">
        <authorList>
            <consortium name="Science for Life Laboratories"/>
        </authorList>
    </citation>
    <scope>NUCLEOTIDE SEQUENCE [LARGE SCALE GENOMIC DNA]</scope>
    <source>
        <strain evidence="1">Soil9</strain>
    </source>
</reference>
<dbReference type="RefSeq" id="WP_162669677.1">
    <property type="nucleotide sequence ID" value="NZ_LR593886.1"/>
</dbReference>
<evidence type="ECO:0000313" key="2">
    <source>
        <dbReference type="Proteomes" id="UP000464178"/>
    </source>
</evidence>
<organism evidence="1 2">
    <name type="scientific">Gemmata massiliana</name>
    <dbReference type="NCBI Taxonomy" id="1210884"/>
    <lineage>
        <taxon>Bacteria</taxon>
        <taxon>Pseudomonadati</taxon>
        <taxon>Planctomycetota</taxon>
        <taxon>Planctomycetia</taxon>
        <taxon>Gemmatales</taxon>
        <taxon>Gemmataceae</taxon>
        <taxon>Gemmata</taxon>
    </lineage>
</organism>
<dbReference type="CDD" id="cd08054">
    <property type="entry name" value="gp6"/>
    <property type="match status" value="1"/>
</dbReference>
<protein>
    <submittedName>
        <fullName evidence="1">Uncharacterized protein</fullName>
    </submittedName>
</protein>
<dbReference type="KEGG" id="gms:SOIL9_24770"/>
<sequence length="192" mass="20783">MKPAVEVVTPPAAEPVTAAELAGHLKLNTGTAEYADLEKFIRTARQLFEKLTGRAVLPTSFRQHLGTFTGPVDLLRGPVTEVTAVGYFDPDGAEQELTGWELDATTIPAVVYMPDGDYPTVSAKKRRPVWIEFTAGWATAGDVPELVRTAIKLQAGHYYANREEQTTDALKTIAAGFTTVCQLWDTGLMTGG</sequence>
<dbReference type="NCBIfam" id="TIGR02215">
    <property type="entry name" value="phage_chp_gp8"/>
    <property type="match status" value="1"/>
</dbReference>